<protein>
    <submittedName>
        <fullName evidence="7">Ribose operon repressor</fullName>
    </submittedName>
</protein>
<dbReference type="CDD" id="cd06267">
    <property type="entry name" value="PBP1_LacI_sugar_binding-like"/>
    <property type="match status" value="1"/>
</dbReference>
<dbReference type="SUPFAM" id="SSF47413">
    <property type="entry name" value="lambda repressor-like DNA-binding domains"/>
    <property type="match status" value="1"/>
</dbReference>
<dbReference type="AlphaFoldDB" id="A0A7V8FVJ8"/>
<dbReference type="PROSITE" id="PS50932">
    <property type="entry name" value="HTH_LACI_2"/>
    <property type="match status" value="1"/>
</dbReference>
<sequence>MSTIKDVARLAGVSYTTVSHVLNHTRPVSAAARERVLRAVDELAYVPSALARSLRSKVTGSIGLIIPNNTNPYFSELARGIEDHCYGAGYSVILCNSDDDPDKQRDYLQVLQTKHCDGLIIATLNQSDLMPRAKLDIPTVLLDRAPREHGTDLVSTDNARGGQLAAEHLLGLKRRRIACIAGPSGLDLSDERVNGFRNTLEEGGCMLGEADLLHADFSGIGGYQAAMQLLQRRQPPDAIFCCNDMMAIGVLRAAGELQIEVPGALSVVGFDDIELAQFIHPPLTTVAQNTRRLGNLTAQFLLERIADPELPARRETVAPQLQIRGSTAPLSHSRK</sequence>
<dbReference type="EMBL" id="WNDX01000094">
    <property type="protein sequence ID" value="KAF1042102.1"/>
    <property type="molecule type" value="Genomic_DNA"/>
</dbReference>
<dbReference type="GO" id="GO:0000976">
    <property type="term" value="F:transcription cis-regulatory region binding"/>
    <property type="evidence" value="ECO:0007669"/>
    <property type="project" value="TreeGrafter"/>
</dbReference>
<dbReference type="Gene3D" id="3.40.50.2300">
    <property type="match status" value="2"/>
</dbReference>
<dbReference type="InterPro" id="IPR028082">
    <property type="entry name" value="Peripla_BP_I"/>
</dbReference>
<evidence type="ECO:0000256" key="5">
    <source>
        <dbReference type="SAM" id="MobiDB-lite"/>
    </source>
</evidence>
<organism evidence="7 8">
    <name type="scientific">Herbaspirillum frisingense</name>
    <dbReference type="NCBI Taxonomy" id="92645"/>
    <lineage>
        <taxon>Bacteria</taxon>
        <taxon>Pseudomonadati</taxon>
        <taxon>Pseudomonadota</taxon>
        <taxon>Betaproteobacteria</taxon>
        <taxon>Burkholderiales</taxon>
        <taxon>Oxalobacteraceae</taxon>
        <taxon>Herbaspirillum</taxon>
    </lineage>
</organism>
<feature type="domain" description="HTH lacI-type" evidence="6">
    <location>
        <begin position="2"/>
        <end position="56"/>
    </location>
</feature>
<dbReference type="CDD" id="cd01392">
    <property type="entry name" value="HTH_LacI"/>
    <property type="match status" value="1"/>
</dbReference>
<dbReference type="GO" id="GO:0003700">
    <property type="term" value="F:DNA-binding transcription factor activity"/>
    <property type="evidence" value="ECO:0007669"/>
    <property type="project" value="TreeGrafter"/>
</dbReference>
<dbReference type="PRINTS" id="PR00036">
    <property type="entry name" value="HTHLACI"/>
</dbReference>
<dbReference type="PANTHER" id="PTHR30146">
    <property type="entry name" value="LACI-RELATED TRANSCRIPTIONAL REPRESSOR"/>
    <property type="match status" value="1"/>
</dbReference>
<dbReference type="SMART" id="SM00354">
    <property type="entry name" value="HTH_LACI"/>
    <property type="match status" value="1"/>
</dbReference>
<proteinExistence type="predicted"/>
<keyword evidence="2" id="KW-0805">Transcription regulation</keyword>
<evidence type="ECO:0000256" key="2">
    <source>
        <dbReference type="ARBA" id="ARBA00023015"/>
    </source>
</evidence>
<dbReference type="PROSITE" id="PS00356">
    <property type="entry name" value="HTH_LACI_1"/>
    <property type="match status" value="1"/>
</dbReference>
<dbReference type="InterPro" id="IPR010982">
    <property type="entry name" value="Lambda_DNA-bd_dom_sf"/>
</dbReference>
<dbReference type="Pfam" id="PF13377">
    <property type="entry name" value="Peripla_BP_3"/>
    <property type="match status" value="1"/>
</dbReference>
<evidence type="ECO:0000313" key="8">
    <source>
        <dbReference type="Proteomes" id="UP000462435"/>
    </source>
</evidence>
<dbReference type="Gene3D" id="1.10.260.40">
    <property type="entry name" value="lambda repressor-like DNA-binding domains"/>
    <property type="match status" value="1"/>
</dbReference>
<keyword evidence="3" id="KW-0238">DNA-binding</keyword>
<evidence type="ECO:0000256" key="4">
    <source>
        <dbReference type="ARBA" id="ARBA00023163"/>
    </source>
</evidence>
<dbReference type="InterPro" id="IPR046335">
    <property type="entry name" value="LacI/GalR-like_sensor"/>
</dbReference>
<accession>A0A7V8FVJ8</accession>
<name>A0A7V8FVJ8_9BURK</name>
<evidence type="ECO:0000259" key="6">
    <source>
        <dbReference type="PROSITE" id="PS50932"/>
    </source>
</evidence>
<dbReference type="PANTHER" id="PTHR30146:SF148">
    <property type="entry name" value="HTH-TYPE TRANSCRIPTIONAL REPRESSOR PURR-RELATED"/>
    <property type="match status" value="1"/>
</dbReference>
<gene>
    <name evidence="7" type="primary">rbsR</name>
    <name evidence="7" type="ORF">GAK35_02899</name>
</gene>
<evidence type="ECO:0000256" key="3">
    <source>
        <dbReference type="ARBA" id="ARBA00023125"/>
    </source>
</evidence>
<evidence type="ECO:0000256" key="1">
    <source>
        <dbReference type="ARBA" id="ARBA00022491"/>
    </source>
</evidence>
<comment type="caution">
    <text evidence="7">The sequence shown here is derived from an EMBL/GenBank/DDBJ whole genome shotgun (WGS) entry which is preliminary data.</text>
</comment>
<evidence type="ECO:0000313" key="7">
    <source>
        <dbReference type="EMBL" id="KAF1042102.1"/>
    </source>
</evidence>
<dbReference type="SUPFAM" id="SSF53822">
    <property type="entry name" value="Periplasmic binding protein-like I"/>
    <property type="match status" value="1"/>
</dbReference>
<feature type="region of interest" description="Disordered" evidence="5">
    <location>
        <begin position="316"/>
        <end position="335"/>
    </location>
</feature>
<dbReference type="Proteomes" id="UP000462435">
    <property type="component" value="Unassembled WGS sequence"/>
</dbReference>
<reference evidence="8" key="1">
    <citation type="journal article" date="2020" name="MBio">
        <title>Horizontal gene transfer to a defensive symbiont with a reduced genome amongst a multipartite beetle microbiome.</title>
        <authorList>
            <person name="Waterworth S.C."/>
            <person name="Florez L.V."/>
            <person name="Rees E.R."/>
            <person name="Hertweck C."/>
            <person name="Kaltenpoth M."/>
            <person name="Kwan J.C."/>
        </authorList>
    </citation>
    <scope>NUCLEOTIDE SEQUENCE [LARGE SCALE GENOMIC DNA]</scope>
</reference>
<feature type="compositionally biased region" description="Polar residues" evidence="5">
    <location>
        <begin position="323"/>
        <end position="335"/>
    </location>
</feature>
<keyword evidence="1" id="KW-0678">Repressor</keyword>
<dbReference type="InterPro" id="IPR000843">
    <property type="entry name" value="HTH_LacI"/>
</dbReference>
<dbReference type="Pfam" id="PF00356">
    <property type="entry name" value="LacI"/>
    <property type="match status" value="1"/>
</dbReference>
<keyword evidence="4" id="KW-0804">Transcription</keyword>